<dbReference type="eggNOG" id="COG4935">
    <property type="taxonomic scope" value="Bacteria"/>
</dbReference>
<keyword evidence="3" id="KW-1185">Reference proteome</keyword>
<reference evidence="2 3" key="1">
    <citation type="submission" date="2013-05" db="EMBL/GenBank/DDBJ databases">
        <title>Genome assembly of Chondromyces apiculatus DSM 436.</title>
        <authorList>
            <person name="Sharma G."/>
            <person name="Khatri I."/>
            <person name="Kaur C."/>
            <person name="Mayilraj S."/>
            <person name="Subramanian S."/>
        </authorList>
    </citation>
    <scope>NUCLEOTIDE SEQUENCE [LARGE SCALE GENOMIC DNA]</scope>
    <source>
        <strain evidence="2 3">DSM 436</strain>
    </source>
</reference>
<proteinExistence type="predicted"/>
<sequence length="194" mass="20054">MSYRPLRFVVAALWPLFAITCSLTAPADEELVGSCEDDRKNGDETGPDCGGSCGPCGTSVACKVNEDCASGVCELDVCKEPECDDGVKNGDEADVDCGASLECFTCESGKTCNADDDCDSYVCSNGECAVPACDDGEYNGAEGDIDCGVVCPLLCADGLGCNDDADCASGLCDENDLICMPSPSSGSDLRRHSR</sequence>
<evidence type="ECO:0000313" key="3">
    <source>
        <dbReference type="Proteomes" id="UP000019678"/>
    </source>
</evidence>
<feature type="chain" id="PRO_5001496745" description="Tryptophan synthase alpha chain" evidence="1">
    <location>
        <begin position="28"/>
        <end position="194"/>
    </location>
</feature>
<accession>A0A017TAN2</accession>
<dbReference type="EMBL" id="ASRX01000016">
    <property type="protein sequence ID" value="EYF06343.1"/>
    <property type="molecule type" value="Genomic_DNA"/>
</dbReference>
<dbReference type="OrthoDB" id="5525814at2"/>
<keyword evidence="1" id="KW-0732">Signal</keyword>
<dbReference type="STRING" id="1192034.CAP_1873"/>
<dbReference type="RefSeq" id="WP_052374849.1">
    <property type="nucleotide sequence ID" value="NZ_ASRX01000016.1"/>
</dbReference>
<gene>
    <name evidence="2" type="ORF">CAP_1873</name>
</gene>
<feature type="signal peptide" evidence="1">
    <location>
        <begin position="1"/>
        <end position="27"/>
    </location>
</feature>
<comment type="caution">
    <text evidence="2">The sequence shown here is derived from an EMBL/GenBank/DDBJ whole genome shotgun (WGS) entry which is preliminary data.</text>
</comment>
<dbReference type="AlphaFoldDB" id="A0A017TAN2"/>
<evidence type="ECO:0000256" key="1">
    <source>
        <dbReference type="SAM" id="SignalP"/>
    </source>
</evidence>
<protein>
    <recommendedName>
        <fullName evidence="4">Tryptophan synthase alpha chain</fullName>
    </recommendedName>
</protein>
<evidence type="ECO:0000313" key="2">
    <source>
        <dbReference type="EMBL" id="EYF06343.1"/>
    </source>
</evidence>
<name>A0A017TAN2_9BACT</name>
<organism evidence="2 3">
    <name type="scientific">Chondromyces apiculatus DSM 436</name>
    <dbReference type="NCBI Taxonomy" id="1192034"/>
    <lineage>
        <taxon>Bacteria</taxon>
        <taxon>Pseudomonadati</taxon>
        <taxon>Myxococcota</taxon>
        <taxon>Polyangia</taxon>
        <taxon>Polyangiales</taxon>
        <taxon>Polyangiaceae</taxon>
        <taxon>Chondromyces</taxon>
    </lineage>
</organism>
<evidence type="ECO:0008006" key="4">
    <source>
        <dbReference type="Google" id="ProtNLM"/>
    </source>
</evidence>
<dbReference type="Proteomes" id="UP000019678">
    <property type="component" value="Unassembled WGS sequence"/>
</dbReference>